<dbReference type="SUPFAM" id="SSF53850">
    <property type="entry name" value="Periplasmic binding protein-like II"/>
    <property type="match status" value="2"/>
</dbReference>
<dbReference type="PROSITE" id="PS50110">
    <property type="entry name" value="RESPONSE_REGULATORY"/>
    <property type="match status" value="1"/>
</dbReference>
<gene>
    <name evidence="21" type="ORF">FEM41_12685</name>
</gene>
<evidence type="ECO:0000256" key="9">
    <source>
        <dbReference type="ARBA" id="ARBA00022729"/>
    </source>
</evidence>
<reference evidence="21 22" key="1">
    <citation type="submission" date="2019-05" db="EMBL/GenBank/DDBJ databases">
        <title>Complete genome sequence of Izhakiella calystegiae KSNA2, an endophyte isolated from beach morning glory (Calystegia soldanella).</title>
        <authorList>
            <person name="Jiang L."/>
            <person name="Jeong J.C."/>
            <person name="Kim C.Y."/>
            <person name="Kim D.H."/>
            <person name="Kim S.W."/>
            <person name="Lee j."/>
        </authorList>
    </citation>
    <scope>NUCLEOTIDE SEQUENCE [LARGE SCALE GENOMIC DNA]</scope>
    <source>
        <strain evidence="21 22">KSNA2</strain>
    </source>
</reference>
<keyword evidence="12" id="KW-1133">Transmembrane helix</keyword>
<keyword evidence="10" id="KW-0418">Kinase</keyword>
<dbReference type="Gene3D" id="1.20.120.160">
    <property type="entry name" value="HPT domain"/>
    <property type="match status" value="1"/>
</dbReference>
<feature type="domain" description="Histidine kinase" evidence="18">
    <location>
        <begin position="665"/>
        <end position="885"/>
    </location>
</feature>
<dbReference type="SMART" id="SM00388">
    <property type="entry name" value="HisKA"/>
    <property type="match status" value="1"/>
</dbReference>
<dbReference type="InterPro" id="IPR003661">
    <property type="entry name" value="HisK_dim/P_dom"/>
</dbReference>
<evidence type="ECO:0000256" key="15">
    <source>
        <dbReference type="PROSITE-ProRule" id="PRU00110"/>
    </source>
</evidence>
<dbReference type="RefSeq" id="WP_138096318.1">
    <property type="nucleotide sequence ID" value="NZ_CP040428.1"/>
</dbReference>
<keyword evidence="7" id="KW-0808">Transferase</keyword>
<evidence type="ECO:0000313" key="22">
    <source>
        <dbReference type="Proteomes" id="UP000302163"/>
    </source>
</evidence>
<keyword evidence="9 17" id="KW-0732">Signal</keyword>
<evidence type="ECO:0000256" key="1">
    <source>
        <dbReference type="ARBA" id="ARBA00000085"/>
    </source>
</evidence>
<keyword evidence="13" id="KW-0902">Two-component regulatory system</keyword>
<dbReference type="PANTHER" id="PTHR43047">
    <property type="entry name" value="TWO-COMPONENT HISTIDINE PROTEIN KINASE"/>
    <property type="match status" value="1"/>
</dbReference>
<evidence type="ECO:0000256" key="12">
    <source>
        <dbReference type="ARBA" id="ARBA00022989"/>
    </source>
</evidence>
<keyword evidence="22" id="KW-1185">Reference proteome</keyword>
<dbReference type="GO" id="GO:0005886">
    <property type="term" value="C:plasma membrane"/>
    <property type="evidence" value="ECO:0007669"/>
    <property type="project" value="UniProtKB-SubCell"/>
</dbReference>
<keyword evidence="4" id="KW-1003">Cell membrane</keyword>
<evidence type="ECO:0000259" key="20">
    <source>
        <dbReference type="PROSITE" id="PS50894"/>
    </source>
</evidence>
<feature type="chain" id="PRO_5020543092" description="histidine kinase" evidence="17">
    <location>
        <begin position="19"/>
        <end position="1152"/>
    </location>
</feature>
<dbReference type="Pfam" id="PF00512">
    <property type="entry name" value="HisKA"/>
    <property type="match status" value="1"/>
</dbReference>
<dbReference type="InterPro" id="IPR001638">
    <property type="entry name" value="Solute-binding_3/MltF_N"/>
</dbReference>
<evidence type="ECO:0000256" key="3">
    <source>
        <dbReference type="ARBA" id="ARBA00012438"/>
    </source>
</evidence>
<dbReference type="SUPFAM" id="SSF55874">
    <property type="entry name" value="ATPase domain of HSP90 chaperone/DNA topoisomerase II/histidine kinase"/>
    <property type="match status" value="1"/>
</dbReference>
<dbReference type="InterPro" id="IPR011006">
    <property type="entry name" value="CheY-like_superfamily"/>
</dbReference>
<dbReference type="SUPFAM" id="SSF47384">
    <property type="entry name" value="Homodimeric domain of signal transducing histidine kinase"/>
    <property type="match status" value="1"/>
</dbReference>
<dbReference type="GO" id="GO:0009927">
    <property type="term" value="F:histidine phosphotransfer kinase activity"/>
    <property type="evidence" value="ECO:0007669"/>
    <property type="project" value="TreeGrafter"/>
</dbReference>
<keyword evidence="14" id="KW-0472">Membrane</keyword>
<dbReference type="InterPro" id="IPR008207">
    <property type="entry name" value="Sig_transdc_His_kin_Hpt_dom"/>
</dbReference>
<dbReference type="EC" id="2.7.13.3" evidence="3"/>
<dbReference type="SMART" id="SM00062">
    <property type="entry name" value="PBPb"/>
    <property type="match status" value="2"/>
</dbReference>
<feature type="modified residue" description="4-aspartylphosphate" evidence="16">
    <location>
        <position position="956"/>
    </location>
</feature>
<dbReference type="SUPFAM" id="SSF52172">
    <property type="entry name" value="CheY-like"/>
    <property type="match status" value="1"/>
</dbReference>
<evidence type="ECO:0000256" key="17">
    <source>
        <dbReference type="SAM" id="SignalP"/>
    </source>
</evidence>
<dbReference type="CDD" id="cd00082">
    <property type="entry name" value="HisKA"/>
    <property type="match status" value="1"/>
</dbReference>
<keyword evidence="11" id="KW-0067">ATP-binding</keyword>
<dbReference type="SUPFAM" id="SSF47226">
    <property type="entry name" value="Histidine-containing phosphotransfer domain, HPT domain"/>
    <property type="match status" value="1"/>
</dbReference>
<dbReference type="Pfam" id="PF00072">
    <property type="entry name" value="Response_reg"/>
    <property type="match status" value="1"/>
</dbReference>
<evidence type="ECO:0000256" key="5">
    <source>
        <dbReference type="ARBA" id="ARBA00022519"/>
    </source>
</evidence>
<evidence type="ECO:0000256" key="10">
    <source>
        <dbReference type="ARBA" id="ARBA00022777"/>
    </source>
</evidence>
<dbReference type="SMART" id="SM00387">
    <property type="entry name" value="HATPase_c"/>
    <property type="match status" value="1"/>
</dbReference>
<dbReference type="PROSITE" id="PS50109">
    <property type="entry name" value="HIS_KIN"/>
    <property type="match status" value="1"/>
</dbReference>
<dbReference type="Gene3D" id="3.40.50.2300">
    <property type="match status" value="1"/>
</dbReference>
<keyword evidence="5" id="KW-0997">Cell inner membrane</keyword>
<evidence type="ECO:0000256" key="13">
    <source>
        <dbReference type="ARBA" id="ARBA00023012"/>
    </source>
</evidence>
<proteinExistence type="predicted"/>
<dbReference type="PANTHER" id="PTHR43047:SF72">
    <property type="entry name" value="OSMOSENSING HISTIDINE PROTEIN KINASE SLN1"/>
    <property type="match status" value="1"/>
</dbReference>
<dbReference type="CDD" id="cd13705">
    <property type="entry name" value="PBP2_BvgS_D1"/>
    <property type="match status" value="1"/>
</dbReference>
<dbReference type="KEGG" id="izh:FEM41_12685"/>
<evidence type="ECO:0000256" key="14">
    <source>
        <dbReference type="ARBA" id="ARBA00023136"/>
    </source>
</evidence>
<dbReference type="InterPro" id="IPR036097">
    <property type="entry name" value="HisK_dim/P_sf"/>
</dbReference>
<evidence type="ECO:0000259" key="18">
    <source>
        <dbReference type="PROSITE" id="PS50109"/>
    </source>
</evidence>
<evidence type="ECO:0000313" key="21">
    <source>
        <dbReference type="EMBL" id="QCT20443.1"/>
    </source>
</evidence>
<dbReference type="OrthoDB" id="9770795at2"/>
<dbReference type="InterPro" id="IPR049870">
    <property type="entry name" value="BvgS-like_periplasmic1"/>
</dbReference>
<dbReference type="Proteomes" id="UP000302163">
    <property type="component" value="Chromosome"/>
</dbReference>
<dbReference type="AlphaFoldDB" id="A0A4P8YK17"/>
<feature type="signal peptide" evidence="17">
    <location>
        <begin position="1"/>
        <end position="18"/>
    </location>
</feature>
<evidence type="ECO:0000256" key="16">
    <source>
        <dbReference type="PROSITE-ProRule" id="PRU00169"/>
    </source>
</evidence>
<organism evidence="21 22">
    <name type="scientific">Jejubacter calystegiae</name>
    <dbReference type="NCBI Taxonomy" id="2579935"/>
    <lineage>
        <taxon>Bacteria</taxon>
        <taxon>Pseudomonadati</taxon>
        <taxon>Pseudomonadota</taxon>
        <taxon>Gammaproteobacteria</taxon>
        <taxon>Enterobacterales</taxon>
        <taxon>Enterobacteriaceae</taxon>
        <taxon>Jejubacter</taxon>
    </lineage>
</organism>
<dbReference type="InterPro" id="IPR036890">
    <property type="entry name" value="HATPase_C_sf"/>
</dbReference>
<feature type="modified residue" description="Phosphohistidine" evidence="15">
    <location>
        <position position="1084"/>
    </location>
</feature>
<comment type="catalytic activity">
    <reaction evidence="1">
        <text>ATP + protein L-histidine = ADP + protein N-phospho-L-histidine.</text>
        <dbReference type="EC" id="2.7.13.3"/>
    </reaction>
</comment>
<dbReference type="PROSITE" id="PS50894">
    <property type="entry name" value="HPT"/>
    <property type="match status" value="1"/>
</dbReference>
<dbReference type="EMBL" id="CP040428">
    <property type="protein sequence ID" value="QCT20443.1"/>
    <property type="molecule type" value="Genomic_DNA"/>
</dbReference>
<evidence type="ECO:0000259" key="19">
    <source>
        <dbReference type="PROSITE" id="PS50110"/>
    </source>
</evidence>
<dbReference type="Pfam" id="PF02518">
    <property type="entry name" value="HATPase_c"/>
    <property type="match status" value="1"/>
</dbReference>
<dbReference type="InterPro" id="IPR001789">
    <property type="entry name" value="Sig_transdc_resp-reg_receiver"/>
</dbReference>
<dbReference type="InterPro" id="IPR003594">
    <property type="entry name" value="HATPase_dom"/>
</dbReference>
<accession>A0A4P8YK17</accession>
<dbReference type="Gene3D" id="3.40.190.10">
    <property type="entry name" value="Periplasmic binding protein-like II"/>
    <property type="match status" value="4"/>
</dbReference>
<evidence type="ECO:0000256" key="8">
    <source>
        <dbReference type="ARBA" id="ARBA00022692"/>
    </source>
</evidence>
<dbReference type="CDD" id="cd16922">
    <property type="entry name" value="HATPase_EvgS-ArcB-TorS-like"/>
    <property type="match status" value="1"/>
</dbReference>
<dbReference type="InterPro" id="IPR005467">
    <property type="entry name" value="His_kinase_dom"/>
</dbReference>
<dbReference type="FunFam" id="3.30.565.10:FF:000010">
    <property type="entry name" value="Sensor histidine kinase RcsC"/>
    <property type="match status" value="1"/>
</dbReference>
<dbReference type="Gene3D" id="1.10.287.130">
    <property type="match status" value="1"/>
</dbReference>
<sequence length="1152" mass="127504">MRALLLLLMALLVLPVQAAEQAKSLQLLARSQDTVIDPGLTASEWRWVREHRRIRLAVWQPMSPPYDITTGLNDYGGINADFLGLVAASLGIEIQVIRYPDYADALAALREGNAEFLAQAGDNQRRDGLLLSSPYSPNSPVEVVNVDSERGDEVRSVAISPVYDRTQIMARYPGAREVSFSSARHAMESLAFRKIDLFFCDAITARYLMSQSSLSNLNLRPVTLTPPSAGFSFAALPSRRLWIVILNKVIAALPESASVEIHRRWNGGIPLSLSEHQPVFTSLEHKWIAENRHIRVAVAQDNAPLALFDDAGHLRGIIADILTALELRTGFTFEVQRFPSLKEALESAKAGRSELVAGAAQEGIWRAGLLTTRSWLYNSWVMVGRANHDSGSARRVVGLHGEMPQTWLQRQDTSQVEQVESWREGLLRVAKGDSDVMVMPLIVANAQLTRREFAGLKILAGIDTEPLRFAFGAPRQAWPLIAILNKALINIPPEDLHALTRSGYAGNSFSSEPVREGRSLWIIASVVGVLLLAGGVFWLRYRRRKELTALLEALPVPAYLCDRSDRLQIGNQALRDALGVSAAGLRGTLLADWFAGFELSQRVIRQIVPHHNRLLRLWQAPVPGQTYRIGGWVDVTRERRTLQALRRAKRRADSASQVKSAFLATMSHEIRTPIGAIIGMLELVMQRRDDVQANQQSIRIAWDAAQSLLLLIGNILDVSRIESGRLVLCPARASLRTLIASSAALLEGLARHKGLRLELEIDAGLNVDVLVDATRLRQIIVNLVGNAIKFTDSGHVRLRAWPEQEDRDSLMLRLEVEDSGAGIDDATLQRLFRPFEQGQDNRMAQGSGLGLYICRTLARMMGGDVGLESRPGEGTRARVSVTLPTLAALPEPEHQKIAESHRRPALTLLIVDDNPAGRMLLGEQLTWLGHRTFRCASGEEAIATLQHERVDAVISDCNMPGMDGYTLARGLRQRYPELPIFGVTADAREAVREAARSAGMTDCLFKPVTLNILEELLAPLSSGARAADAAPMIEIDTRTLPAALLEGENLSVFLALQISVLDETLTALERWHTQRQTPVREVLHRLRGGIQLLGVHELEALCRQQEQSADEEGIRRLEALILALKEVLQHWQETGLQPVKPVLQGDEERRTS</sequence>
<evidence type="ECO:0000256" key="4">
    <source>
        <dbReference type="ARBA" id="ARBA00022475"/>
    </source>
</evidence>
<dbReference type="SMART" id="SM00448">
    <property type="entry name" value="REC"/>
    <property type="match status" value="1"/>
</dbReference>
<keyword evidence="11" id="KW-0547">Nucleotide-binding</keyword>
<evidence type="ECO:0000256" key="11">
    <source>
        <dbReference type="ARBA" id="ARBA00022840"/>
    </source>
</evidence>
<dbReference type="InterPro" id="IPR004358">
    <property type="entry name" value="Sig_transdc_His_kin-like_C"/>
</dbReference>
<protein>
    <recommendedName>
        <fullName evidence="3">histidine kinase</fullName>
        <ecNumber evidence="3">2.7.13.3</ecNumber>
    </recommendedName>
</protein>
<feature type="domain" description="HPt" evidence="20">
    <location>
        <begin position="1042"/>
        <end position="1138"/>
    </location>
</feature>
<dbReference type="PRINTS" id="PR00344">
    <property type="entry name" value="BCTRLSENSOR"/>
</dbReference>
<evidence type="ECO:0000256" key="6">
    <source>
        <dbReference type="ARBA" id="ARBA00022553"/>
    </source>
</evidence>
<keyword evidence="6 16" id="KW-0597">Phosphoprotein</keyword>
<name>A0A4P8YK17_9ENTR</name>
<evidence type="ECO:0000256" key="2">
    <source>
        <dbReference type="ARBA" id="ARBA00004429"/>
    </source>
</evidence>
<dbReference type="Gene3D" id="3.30.565.10">
    <property type="entry name" value="Histidine kinase-like ATPase, C-terminal domain"/>
    <property type="match status" value="1"/>
</dbReference>
<comment type="subcellular location">
    <subcellularLocation>
        <location evidence="2">Cell inner membrane</location>
        <topology evidence="2">Multi-pass membrane protein</topology>
    </subcellularLocation>
</comment>
<keyword evidence="8" id="KW-0812">Transmembrane</keyword>
<dbReference type="GO" id="GO:0000155">
    <property type="term" value="F:phosphorelay sensor kinase activity"/>
    <property type="evidence" value="ECO:0007669"/>
    <property type="project" value="InterPro"/>
</dbReference>
<dbReference type="CDD" id="cd17546">
    <property type="entry name" value="REC_hyHK_CKI1_RcsC-like"/>
    <property type="match status" value="1"/>
</dbReference>
<feature type="domain" description="Response regulatory" evidence="19">
    <location>
        <begin position="907"/>
        <end position="1021"/>
    </location>
</feature>
<dbReference type="InterPro" id="IPR036641">
    <property type="entry name" value="HPT_dom_sf"/>
</dbReference>
<evidence type="ECO:0000256" key="7">
    <source>
        <dbReference type="ARBA" id="ARBA00022679"/>
    </source>
</evidence>